<keyword evidence="4" id="KW-0808">Transferase</keyword>
<reference evidence="6 7" key="1">
    <citation type="submission" date="2023-11" db="EMBL/GenBank/DDBJ databases">
        <authorList>
            <person name="Bao R."/>
        </authorList>
    </citation>
    <scope>NUCLEOTIDE SEQUENCE [LARGE SCALE GENOMIC DNA]</scope>
    <source>
        <strain evidence="6 7">PJ23</strain>
    </source>
</reference>
<dbReference type="RefSeq" id="WP_319845471.1">
    <property type="nucleotide sequence ID" value="NZ_JAXAFJ010000011.1"/>
</dbReference>
<proteinExistence type="predicted"/>
<dbReference type="SUPFAM" id="SSF53448">
    <property type="entry name" value="Nucleotide-diphospho-sugar transferases"/>
    <property type="match status" value="1"/>
</dbReference>
<sequence length="223" mass="23962">MISVVIQTSGDEEALLATLASLVPAAADGTVRDVIVVDGSGGSSVHAIADGCGCLYVRGASERSLRLAAGARLAKAPWLLFMEPGCEPEEGWTRDVRGFMERAERQGTASRRAARFQVLEDGADDGLAQAVRRAGQSMAGSEALPALLIHKAFYEELGGFRALPVVEYVDLARRIGRSRMVRLRARLYVPADQRPHAAGLRRLLGAGLLAVRAPTRLVARLYR</sequence>
<comment type="subcellular location">
    <subcellularLocation>
        <location evidence="1">Cell membrane</location>
    </subcellularLocation>
</comment>
<evidence type="ECO:0008006" key="8">
    <source>
        <dbReference type="Google" id="ProtNLM"/>
    </source>
</evidence>
<dbReference type="PANTHER" id="PTHR43646:SF2">
    <property type="entry name" value="GLYCOSYLTRANSFERASE 2-LIKE DOMAIN-CONTAINING PROTEIN"/>
    <property type="match status" value="1"/>
</dbReference>
<evidence type="ECO:0000256" key="3">
    <source>
        <dbReference type="ARBA" id="ARBA00022676"/>
    </source>
</evidence>
<protein>
    <recommendedName>
        <fullName evidence="8">Glycosyltransferase</fullName>
    </recommendedName>
</protein>
<accession>A0ABU4RT31</accession>
<keyword evidence="5" id="KW-0472">Membrane</keyword>
<evidence type="ECO:0000256" key="4">
    <source>
        <dbReference type="ARBA" id="ARBA00022679"/>
    </source>
</evidence>
<dbReference type="Gene3D" id="3.90.550.10">
    <property type="entry name" value="Spore Coat Polysaccharide Biosynthesis Protein SpsA, Chain A"/>
    <property type="match status" value="1"/>
</dbReference>
<dbReference type="InterPro" id="IPR029044">
    <property type="entry name" value="Nucleotide-diphossugar_trans"/>
</dbReference>
<dbReference type="Proteomes" id="UP001274321">
    <property type="component" value="Unassembled WGS sequence"/>
</dbReference>
<gene>
    <name evidence="6" type="ORF">SCD90_14820</name>
</gene>
<organism evidence="6 7">
    <name type="scientific">Terrihabitans rhizophilus</name>
    <dbReference type="NCBI Taxonomy" id="3092662"/>
    <lineage>
        <taxon>Bacteria</taxon>
        <taxon>Pseudomonadati</taxon>
        <taxon>Pseudomonadota</taxon>
        <taxon>Alphaproteobacteria</taxon>
        <taxon>Hyphomicrobiales</taxon>
        <taxon>Terrihabitans</taxon>
    </lineage>
</organism>
<keyword evidence="2" id="KW-1003">Cell membrane</keyword>
<comment type="caution">
    <text evidence="6">The sequence shown here is derived from an EMBL/GenBank/DDBJ whole genome shotgun (WGS) entry which is preliminary data.</text>
</comment>
<evidence type="ECO:0000256" key="5">
    <source>
        <dbReference type="ARBA" id="ARBA00023136"/>
    </source>
</evidence>
<evidence type="ECO:0000256" key="2">
    <source>
        <dbReference type="ARBA" id="ARBA00022475"/>
    </source>
</evidence>
<name>A0ABU4RT31_9HYPH</name>
<keyword evidence="7" id="KW-1185">Reference proteome</keyword>
<keyword evidence="3" id="KW-0328">Glycosyltransferase</keyword>
<evidence type="ECO:0000313" key="7">
    <source>
        <dbReference type="Proteomes" id="UP001274321"/>
    </source>
</evidence>
<dbReference type="PANTHER" id="PTHR43646">
    <property type="entry name" value="GLYCOSYLTRANSFERASE"/>
    <property type="match status" value="1"/>
</dbReference>
<dbReference type="EMBL" id="JAXAFJ010000011">
    <property type="protein sequence ID" value="MDX6807343.1"/>
    <property type="molecule type" value="Genomic_DNA"/>
</dbReference>
<evidence type="ECO:0000313" key="6">
    <source>
        <dbReference type="EMBL" id="MDX6807343.1"/>
    </source>
</evidence>
<evidence type="ECO:0000256" key="1">
    <source>
        <dbReference type="ARBA" id="ARBA00004236"/>
    </source>
</evidence>